<name>A0A0A6YVV1_MOUSE</name>
<dbReference type="ProteomicsDB" id="373613"/>
<dbReference type="OMA" id="PRFYLRQ"/>
<gene>
    <name evidence="3 4" type="primary">2210017I01Rik</name>
</gene>
<evidence type="ECO:0000313" key="4">
    <source>
        <dbReference type="MGI" id="MGI:3588251"/>
    </source>
</evidence>
<dbReference type="AlphaFoldDB" id="A0A0A6YVV1"/>
<evidence type="ECO:0000256" key="1">
    <source>
        <dbReference type="ARBA" id="ARBA00006189"/>
    </source>
</evidence>
<sequence>MSSQQHQQKCKLSANCPPKCPQQGPQVPTSCLPLSAPPAPACCVSTCYISGLGSSCSLISHRFPRFYLRQPQSSECPEKEAAECSSCCHNPGNCS</sequence>
<reference evidence="3 5" key="1">
    <citation type="journal article" date="2009" name="PLoS Biol.">
        <title>Lineage-specific biology revealed by a finished genome assembly of the mouse.</title>
        <authorList>
            <consortium name="Mouse Genome Sequencing Consortium"/>
            <person name="Church D.M."/>
            <person name="Goodstadt L."/>
            <person name="Hillier L.W."/>
            <person name="Zody M.C."/>
            <person name="Goldstein S."/>
            <person name="She X."/>
            <person name="Bult C.J."/>
            <person name="Agarwala R."/>
            <person name="Cherry J.L."/>
            <person name="DiCuccio M."/>
            <person name="Hlavina W."/>
            <person name="Kapustin Y."/>
            <person name="Meric P."/>
            <person name="Maglott D."/>
            <person name="Birtle Z."/>
            <person name="Marques A.C."/>
            <person name="Graves T."/>
            <person name="Zhou S."/>
            <person name="Teague B."/>
            <person name="Potamousis K."/>
            <person name="Churas C."/>
            <person name="Place M."/>
            <person name="Herschleb J."/>
            <person name="Runnheim R."/>
            <person name="Forrest D."/>
            <person name="Amos-Landgraf J."/>
            <person name="Schwartz D.C."/>
            <person name="Cheng Z."/>
            <person name="Lindblad-Toh K."/>
            <person name="Eichler E.E."/>
            <person name="Ponting C.P."/>
        </authorList>
    </citation>
    <scope>NUCLEOTIDE SEQUENCE [LARGE SCALE GENOMIC DNA]</scope>
    <source>
        <strain evidence="3 5">C57BL/6J</strain>
    </source>
</reference>
<dbReference type="GeneTree" id="ENSGT00780000122937"/>
<accession>A0A0A6YVV1</accession>
<dbReference type="KEGG" id="mmu:545546"/>
<dbReference type="InParanoid" id="A0A0A6YVV1"/>
<organism evidence="3 5">
    <name type="scientific">Mus musculus</name>
    <name type="common">Mouse</name>
    <dbReference type="NCBI Taxonomy" id="10090"/>
    <lineage>
        <taxon>Eukaryota</taxon>
        <taxon>Metazoa</taxon>
        <taxon>Chordata</taxon>
        <taxon>Craniata</taxon>
        <taxon>Vertebrata</taxon>
        <taxon>Euteleostomi</taxon>
        <taxon>Mammalia</taxon>
        <taxon>Eutheria</taxon>
        <taxon>Euarchontoglires</taxon>
        <taxon>Glires</taxon>
        <taxon>Rodentia</taxon>
        <taxon>Myomorpha</taxon>
        <taxon>Muroidea</taxon>
        <taxon>Muridae</taxon>
        <taxon>Murinae</taxon>
        <taxon>Mus</taxon>
        <taxon>Mus</taxon>
    </lineage>
</organism>
<dbReference type="STRING" id="10090.ENSMUSP00000141278"/>
<reference evidence="3 5" key="2">
    <citation type="journal article" date="2011" name="PLoS Biol.">
        <title>Modernizing reference genome assemblies.</title>
        <authorList>
            <person name="Church D.M."/>
            <person name="Schneider V.A."/>
            <person name="Graves T."/>
            <person name="Auger K."/>
            <person name="Cunningham F."/>
            <person name="Bouk N."/>
            <person name="Chen H.C."/>
            <person name="Agarwala R."/>
            <person name="McLaren W.M."/>
            <person name="Ritchie G.R."/>
            <person name="Albracht D."/>
            <person name="Kremitzki M."/>
            <person name="Rock S."/>
            <person name="Kotkiewicz H."/>
            <person name="Kremitzki C."/>
            <person name="Wollam A."/>
            <person name="Trani L."/>
            <person name="Fulton L."/>
            <person name="Fulton R."/>
            <person name="Matthews L."/>
            <person name="Whitehead S."/>
            <person name="Chow W."/>
            <person name="Torrance J."/>
            <person name="Dunn M."/>
            <person name="Harden G."/>
            <person name="Threadgold G."/>
            <person name="Wood J."/>
            <person name="Collins J."/>
            <person name="Heath P."/>
            <person name="Griffiths G."/>
            <person name="Pelan S."/>
            <person name="Grafham D."/>
            <person name="Eichler E.E."/>
            <person name="Weinstock G."/>
            <person name="Mardis E.R."/>
            <person name="Wilson R.K."/>
            <person name="Howe K."/>
            <person name="Flicek P."/>
            <person name="Hubbard T."/>
        </authorList>
    </citation>
    <scope>NUCLEOTIDE SEQUENCE [LARGE SCALE GENOMIC DNA]</scope>
    <source>
        <strain evidence="3 5">C57BL/6J</strain>
    </source>
</reference>
<reference evidence="3" key="4">
    <citation type="submission" date="2025-09" db="UniProtKB">
        <authorList>
            <consortium name="Ensembl"/>
        </authorList>
    </citation>
    <scope>IDENTIFICATION</scope>
    <source>
        <strain evidence="3">C57BL/6J</strain>
    </source>
</reference>
<dbReference type="GeneID" id="545546"/>
<evidence type="ECO:0000313" key="5">
    <source>
        <dbReference type="Proteomes" id="UP000000589"/>
    </source>
</evidence>
<reference evidence="3" key="3">
    <citation type="submission" date="2025-08" db="UniProtKB">
        <authorList>
            <consortium name="Ensembl"/>
        </authorList>
    </citation>
    <scope>IDENTIFICATION</scope>
    <source>
        <strain evidence="3">C57BL/6J</strain>
    </source>
</reference>
<dbReference type="AGR" id="MGI:3588251"/>
<dbReference type="OrthoDB" id="9633304at2759"/>
<evidence type="ECO:0000313" key="3">
    <source>
        <dbReference type="Ensembl" id="ENSMUSP00000141278.2"/>
    </source>
</evidence>
<keyword evidence="5" id="KW-1185">Reference proteome</keyword>
<proteinExistence type="inferred from homology"/>
<dbReference type="Ensembl" id="ENSMUST00000195278.2">
    <property type="protein sequence ID" value="ENSMUSP00000141278.2"/>
    <property type="gene ID" value="ENSMUSG00000103523.2"/>
</dbReference>
<dbReference type="Bgee" id="ENSMUSG00000103523">
    <property type="expression patterns" value="Expressed in lip and 6 other cell types or tissues"/>
</dbReference>
<dbReference type="Proteomes" id="UP000000589">
    <property type="component" value="Chromosome 3"/>
</dbReference>
<comment type="similarity">
    <text evidence="1">Belongs to the LCE family.</text>
</comment>
<dbReference type="RefSeq" id="NP_001423049.1">
    <property type="nucleotide sequence ID" value="NM_001436120.1"/>
</dbReference>
<keyword evidence="2" id="KW-0417">Keratinization</keyword>
<dbReference type="HOGENOM" id="CLU_2372213_0_0_1"/>
<dbReference type="RNAct" id="A0A0A6YVV1">
    <property type="molecule type" value="protein"/>
</dbReference>
<evidence type="ECO:0000256" key="2">
    <source>
        <dbReference type="ARBA" id="ARBA00023249"/>
    </source>
</evidence>
<dbReference type="Pfam" id="PF14672">
    <property type="entry name" value="LCE"/>
    <property type="match status" value="1"/>
</dbReference>
<dbReference type="MGI" id="MGI:3588251">
    <property type="gene designation" value="2210017I01Rik"/>
</dbReference>
<dbReference type="GO" id="GO:0031424">
    <property type="term" value="P:keratinization"/>
    <property type="evidence" value="ECO:0007669"/>
    <property type="project" value="UniProtKB-KW"/>
</dbReference>
<dbReference type="InterPro" id="IPR028205">
    <property type="entry name" value="LCE"/>
</dbReference>
<protein>
    <submittedName>
        <fullName evidence="3">RIKEN cDNA 2210017I01 gene</fullName>
    </submittedName>
</protein>
<dbReference type="VEuPathDB" id="HostDB:ENSMUSG00000103523"/>